<evidence type="ECO:0000256" key="1">
    <source>
        <dbReference type="SAM" id="SignalP"/>
    </source>
</evidence>
<dbReference type="STRING" id="1212491.LFA_2436"/>
<protein>
    <recommendedName>
        <fullName evidence="4">Integrating conjugative element protein</fullName>
    </recommendedName>
</protein>
<reference evidence="3" key="1">
    <citation type="submission" date="2014-09" db="EMBL/GenBank/DDBJ databases">
        <authorList>
            <person name="Gomez-Valero L."/>
        </authorList>
    </citation>
    <scope>NUCLEOTIDE SEQUENCE [LARGE SCALE GENOMIC DNA]</scope>
    <source>
        <strain evidence="3">ATCC700992</strain>
    </source>
</reference>
<dbReference type="EMBL" id="LN614827">
    <property type="protein sequence ID" value="CEG57808.1"/>
    <property type="molecule type" value="Genomic_DNA"/>
</dbReference>
<dbReference type="KEGG" id="lfa:LFA_2436"/>
<dbReference type="HOGENOM" id="CLU_047520_0_0_6"/>
<proteinExistence type="predicted"/>
<gene>
    <name evidence="2" type="ORF">LFA_2436</name>
</gene>
<name>A0A098G5N0_9GAMM</name>
<keyword evidence="3" id="KW-1185">Reference proteome</keyword>
<dbReference type="NCBIfam" id="TIGR03755">
    <property type="entry name" value="conj_TIGR03755"/>
    <property type="match status" value="1"/>
</dbReference>
<dbReference type="RefSeq" id="WP_045096235.1">
    <property type="nucleotide sequence ID" value="NZ_LN614827.1"/>
</dbReference>
<evidence type="ECO:0000313" key="2">
    <source>
        <dbReference type="EMBL" id="CEG57808.1"/>
    </source>
</evidence>
<feature type="signal peptide" evidence="1">
    <location>
        <begin position="1"/>
        <end position="19"/>
    </location>
</feature>
<dbReference type="InterPro" id="IPR021204">
    <property type="entry name" value="Integr_conj_element_PFL4711"/>
</dbReference>
<sequence>MNKTTIALIICFLPSILFASSFMPNESDYYYKLGGSSNLYIPPVNNDQTITIGGNFDGRLGFTCSGFNPVVSITNTFQDMKSSAMNIPGGVIDNLKGSVVGYPMYKLQQSMPALYNVLQNTASGALNEFAVKVKDCQDVKKTLEEGQSPMESMLSVSDSQGWLDAAKRAKTENVDVTATAKNIAKKRDEYGLPWIGHEAGNAGGKYQRPIKVINDVVIAGYNILLNRKPLNNDKKPDVITPMTQNWKTPMEAADWAVKILGDIHVSASEDKNDKTKHDAKAGIGLSALLQSCDSSNTCTSNVAKALWKLVDKQWPLTEEKLRLVSASNLMITDEIIITIQRLPREEQILTVSKLAEQIAVQNMLDKALMMRKILQAGLQVQEVQNLKPALDMVRFALKKLDDDIHSLAFESEVRKKMMTETLTMLMDMRSNEIAKGLPGDDHEQSSVKNGAVYVKPQTNFKGD</sequence>
<evidence type="ECO:0000313" key="3">
    <source>
        <dbReference type="Proteomes" id="UP000032430"/>
    </source>
</evidence>
<accession>A0A098G5N0</accession>
<evidence type="ECO:0008006" key="4">
    <source>
        <dbReference type="Google" id="ProtNLM"/>
    </source>
</evidence>
<dbReference type="Proteomes" id="UP000032430">
    <property type="component" value="Chromosome I"/>
</dbReference>
<feature type="chain" id="PRO_5001935409" description="Integrating conjugative element protein" evidence="1">
    <location>
        <begin position="20"/>
        <end position="463"/>
    </location>
</feature>
<keyword evidence="1" id="KW-0732">Signal</keyword>
<organism evidence="2 3">
    <name type="scientific">Legionella fallonii LLAP-10</name>
    <dbReference type="NCBI Taxonomy" id="1212491"/>
    <lineage>
        <taxon>Bacteria</taxon>
        <taxon>Pseudomonadati</taxon>
        <taxon>Pseudomonadota</taxon>
        <taxon>Gammaproteobacteria</taxon>
        <taxon>Legionellales</taxon>
        <taxon>Legionellaceae</taxon>
        <taxon>Legionella</taxon>
    </lineage>
</organism>
<dbReference type="OrthoDB" id="8553954at2"/>
<dbReference type="AlphaFoldDB" id="A0A098G5N0"/>